<keyword evidence="2" id="KW-1185">Reference proteome</keyword>
<evidence type="ECO:0000313" key="1">
    <source>
        <dbReference type="EMBL" id="CUS23363.1"/>
    </source>
</evidence>
<accession>A0A0N7MLV7</accession>
<dbReference type="Proteomes" id="UP000236544">
    <property type="component" value="Unassembled WGS sequence"/>
</dbReference>
<proteinExistence type="predicted"/>
<name>A0A0N7MLV7_9SACH</name>
<dbReference type="EMBL" id="LN890527">
    <property type="protein sequence ID" value="CUS23363.1"/>
    <property type="molecule type" value="Genomic_DNA"/>
</dbReference>
<gene>
    <name evidence="1" type="ORF">LAQU0_S09e03070g</name>
</gene>
<evidence type="ECO:0000313" key="2">
    <source>
        <dbReference type="Proteomes" id="UP000236544"/>
    </source>
</evidence>
<reference evidence="2" key="1">
    <citation type="submission" date="2015-10" db="EMBL/GenBank/DDBJ databases">
        <authorList>
            <person name="Devillers H."/>
        </authorList>
    </citation>
    <scope>NUCLEOTIDE SEQUENCE [LARGE SCALE GENOMIC DNA]</scope>
</reference>
<dbReference type="AlphaFoldDB" id="A0A0N7MLV7"/>
<organism evidence="1 2">
    <name type="scientific">Lachancea quebecensis</name>
    <dbReference type="NCBI Taxonomy" id="1654605"/>
    <lineage>
        <taxon>Eukaryota</taxon>
        <taxon>Fungi</taxon>
        <taxon>Dikarya</taxon>
        <taxon>Ascomycota</taxon>
        <taxon>Saccharomycotina</taxon>
        <taxon>Saccharomycetes</taxon>
        <taxon>Saccharomycetales</taxon>
        <taxon>Saccharomycetaceae</taxon>
        <taxon>Lachancea</taxon>
    </lineage>
</organism>
<sequence length="163" mass="18377">MPLPVVCALQPACTHLHSLALTCTHLRLLALTTCARRSRNMLIAYRPCATNARSPILSRHRPRKPLVAGQPYTSPASCRVLPACSQYTHPSLFTTYLRAGRRLNYTPPRLLGGSPTYQRSLRSRAARLFHSYLRLFTALYSALQRFPALPARLLPAYRPLLLR</sequence>
<protein>
    <submittedName>
        <fullName evidence="1">LAQU0S09e03070g1_1</fullName>
    </submittedName>
</protein>